<gene>
    <name evidence="3" type="ORF">LCGC14_0753420</name>
</gene>
<proteinExistence type="predicted"/>
<dbReference type="InterPro" id="IPR003084">
    <property type="entry name" value="HDAC_I/II"/>
</dbReference>
<dbReference type="InterPro" id="IPR023696">
    <property type="entry name" value="Ureohydrolase_dom_sf"/>
</dbReference>
<protein>
    <recommendedName>
        <fullName evidence="2">Histone deacetylase domain-containing protein</fullName>
    </recommendedName>
</protein>
<organism evidence="3">
    <name type="scientific">marine sediment metagenome</name>
    <dbReference type="NCBI Taxonomy" id="412755"/>
    <lineage>
        <taxon>unclassified sequences</taxon>
        <taxon>metagenomes</taxon>
        <taxon>ecological metagenomes</taxon>
    </lineage>
</organism>
<evidence type="ECO:0000313" key="3">
    <source>
        <dbReference type="EMBL" id="KKN38443.1"/>
    </source>
</evidence>
<evidence type="ECO:0000256" key="1">
    <source>
        <dbReference type="ARBA" id="ARBA00022801"/>
    </source>
</evidence>
<dbReference type="EMBL" id="LAZR01001828">
    <property type="protein sequence ID" value="KKN38443.1"/>
    <property type="molecule type" value="Genomic_DNA"/>
</dbReference>
<accession>A0A0F9TAB8</accession>
<dbReference type="SUPFAM" id="SSF52768">
    <property type="entry name" value="Arginase/deacetylase"/>
    <property type="match status" value="1"/>
</dbReference>
<reference evidence="3" key="1">
    <citation type="journal article" date="2015" name="Nature">
        <title>Complex archaea that bridge the gap between prokaryotes and eukaryotes.</title>
        <authorList>
            <person name="Spang A."/>
            <person name="Saw J.H."/>
            <person name="Jorgensen S.L."/>
            <person name="Zaremba-Niedzwiedzka K."/>
            <person name="Martijn J."/>
            <person name="Lind A.E."/>
            <person name="van Eijk R."/>
            <person name="Schleper C."/>
            <person name="Guy L."/>
            <person name="Ettema T.J."/>
        </authorList>
    </citation>
    <scope>NUCLEOTIDE SEQUENCE</scope>
</reference>
<dbReference type="AlphaFoldDB" id="A0A0F9TAB8"/>
<evidence type="ECO:0000259" key="2">
    <source>
        <dbReference type="Pfam" id="PF00850"/>
    </source>
</evidence>
<keyword evidence="1" id="KW-0378">Hydrolase</keyword>
<sequence>MRTGIVKDRRYMEHNMGASHVENPMRIEAIYDMVEKEITFPYLEIEPRPATEEEIQMIHSPSYFNLIKETSGKERVALDSDTATSARSYEVALLAAGGLLKAADLIMEGKIQNGFALVRPPGHHAERERPAGFCLFNNVAICAEYLIKKHGLKRILVVDWDLHHGNGTQHSFDDRNDILFFSTHQFPHYPGTGYWDETGLGSGEGFTVNVPLAAGKTDEDYLFIFRKILSPITALYKPDFILVSAGFDIYRADPLGGMMVSEDGFGALTSELLALAHAFSKERILFTLEGGYDLQGLREGAKQVLFHLAGEANKPEIEEKISATVLRELIPIFKTQQKYWKDLHEPEIET</sequence>
<dbReference type="PANTHER" id="PTHR10625">
    <property type="entry name" value="HISTONE DEACETYLASE HDAC1-RELATED"/>
    <property type="match status" value="1"/>
</dbReference>
<dbReference type="PANTHER" id="PTHR10625:SF10">
    <property type="entry name" value="HISTONE DEACETYLASE HDAC1"/>
    <property type="match status" value="1"/>
</dbReference>
<dbReference type="CDD" id="cd09992">
    <property type="entry name" value="HDAC_classII"/>
    <property type="match status" value="1"/>
</dbReference>
<dbReference type="PRINTS" id="PR01271">
    <property type="entry name" value="HISDACETLASE"/>
</dbReference>
<dbReference type="GO" id="GO:0004407">
    <property type="term" value="F:histone deacetylase activity"/>
    <property type="evidence" value="ECO:0007669"/>
    <property type="project" value="InterPro"/>
</dbReference>
<dbReference type="Gene3D" id="3.40.800.20">
    <property type="entry name" value="Histone deacetylase domain"/>
    <property type="match status" value="1"/>
</dbReference>
<dbReference type="Pfam" id="PF00850">
    <property type="entry name" value="Hist_deacetyl"/>
    <property type="match status" value="1"/>
</dbReference>
<name>A0A0F9TAB8_9ZZZZ</name>
<dbReference type="GO" id="GO:0016787">
    <property type="term" value="F:hydrolase activity"/>
    <property type="evidence" value="ECO:0007669"/>
    <property type="project" value="UniProtKB-KW"/>
</dbReference>
<comment type="caution">
    <text evidence="3">The sequence shown here is derived from an EMBL/GenBank/DDBJ whole genome shotgun (WGS) entry which is preliminary data.</text>
</comment>
<feature type="domain" description="Histone deacetylase" evidence="2">
    <location>
        <begin position="20"/>
        <end position="305"/>
    </location>
</feature>
<dbReference type="PRINTS" id="PR01270">
    <property type="entry name" value="HDASUPER"/>
</dbReference>
<dbReference type="InterPro" id="IPR023801">
    <property type="entry name" value="His_deacetylse_dom"/>
</dbReference>
<dbReference type="InterPro" id="IPR000286">
    <property type="entry name" value="HDACs"/>
</dbReference>
<dbReference type="GO" id="GO:0040029">
    <property type="term" value="P:epigenetic regulation of gene expression"/>
    <property type="evidence" value="ECO:0007669"/>
    <property type="project" value="TreeGrafter"/>
</dbReference>
<dbReference type="GO" id="GO:0000118">
    <property type="term" value="C:histone deacetylase complex"/>
    <property type="evidence" value="ECO:0007669"/>
    <property type="project" value="UniProtKB-ARBA"/>
</dbReference>
<dbReference type="InterPro" id="IPR037138">
    <property type="entry name" value="His_deacetylse_dom_sf"/>
</dbReference>